<feature type="binding site" evidence="8">
    <location>
        <begin position="335"/>
        <end position="342"/>
    </location>
    <ligand>
        <name>ATP</name>
        <dbReference type="ChEBI" id="CHEBI:30616"/>
    </ligand>
</feature>
<evidence type="ECO:0000313" key="12">
    <source>
        <dbReference type="Proteomes" id="UP000199158"/>
    </source>
</evidence>
<dbReference type="InterPro" id="IPR046893">
    <property type="entry name" value="MSSS"/>
</dbReference>
<dbReference type="Gene3D" id="3.40.50.300">
    <property type="entry name" value="P-loop containing nucleotide triphosphate hydrolases"/>
    <property type="match status" value="1"/>
</dbReference>
<dbReference type="Pfam" id="PF20297">
    <property type="entry name" value="MSSS"/>
    <property type="match status" value="1"/>
</dbReference>
<evidence type="ECO:0000256" key="2">
    <source>
        <dbReference type="ARBA" id="ARBA00022730"/>
    </source>
</evidence>
<dbReference type="GO" id="GO:0072344">
    <property type="term" value="P:rescue of stalled ribosome"/>
    <property type="evidence" value="ECO:0007669"/>
    <property type="project" value="UniProtKB-UniRule"/>
</dbReference>
<evidence type="ECO:0000313" key="11">
    <source>
        <dbReference type="EMBL" id="SEM56764.1"/>
    </source>
</evidence>
<dbReference type="InterPro" id="IPR036187">
    <property type="entry name" value="DNA_mismatch_repair_MutS_sf"/>
</dbReference>
<keyword evidence="8" id="KW-0255">Endonuclease</keyword>
<dbReference type="NCBIfam" id="TIGR01069">
    <property type="entry name" value="mutS2"/>
    <property type="match status" value="1"/>
</dbReference>
<sequence length="798" mass="89032">MEHNEKKHYRALELDKILMQLADCCSCEDSRALALNISPQTNYSKSVKQMNFTQDAHLLSVRFGMPTILNIRNVKGMLKRAQVGAMLNLRELMDISNVLRTIRNLSTYRKDCDDTETALDSLFESLSPNKTLENMINENILSEDELADSASPELFHIRRNIRNTELKIRAQLDKMVKSVSYQKYLQDSIITMRDGRFVVPVKQEYRGEIKGMVHDTSSSGATLFVEPIAVVEANNEIRVLQNKEQQEIERIIAPMSEEVGCHADTICADYDTVIELDLLFAKARLGRKMKATIPTITDDGIIDLRKARHPMIDENKVVPTDIYLGGSFDTLVITGPNTGGKTVSLKTLGLFTLMAMCGLMLPVADASTVSVFDRVLADIGDEQSIEQSLSTFSAHMTNIVSILDQTDWKTLVLLDELGAGTDPIEGAALAIAIIEALREKGAKIAATTHYAEIKVFALETKGVENASCEFDVESLSPTYKLSIGVPGRSNAFAISERLGIEHNIIECAKERVSNENARFEDVVSQLEETRLGLEKEKSGAQQVREETERLKHEVATYKARLEQEKEREIERAKTEAKRLIDKVKVESQRILDELEEIKKQKDTENYKNMPSLARAQMKSGVNKLYELADPVKQQEQNDNYVLPRKLVKGDVVSIVDIGKDGTVLSPADNSGNVMVQVGIMKIKVAQSKLRLDERKNKVTLNNKKGSVGKNITSRAERSGKTEIDLRGMMVEEALIELDRYIDNAVLAGLGVITIIHGKGTGTLRAAVQEHLRRHKNIRTFRLGVYGEGESGVTIAELK</sequence>
<keyword evidence="12" id="KW-1185">Reference proteome</keyword>
<dbReference type="GO" id="GO:0016887">
    <property type="term" value="F:ATP hydrolysis activity"/>
    <property type="evidence" value="ECO:0007669"/>
    <property type="project" value="InterPro"/>
</dbReference>
<comment type="subunit">
    <text evidence="8">Homodimer. Binds to stalled ribosomes, contacting rRNA.</text>
</comment>
<keyword evidence="9" id="KW-0175">Coiled coil</keyword>
<protein>
    <recommendedName>
        <fullName evidence="8">Endonuclease MutS2</fullName>
        <ecNumber evidence="8">3.1.-.-</ecNumber>
    </recommendedName>
    <alternativeName>
        <fullName evidence="8">Ribosome-associated protein quality control-upstream factor</fullName>
        <shortName evidence="8">RQC-upstream factor</shortName>
        <shortName evidence="8">RqcU</shortName>
        <ecNumber evidence="8">3.6.4.-</ecNumber>
    </alternativeName>
</protein>
<dbReference type="EC" id="3.6.4.-" evidence="8"/>
<dbReference type="PANTHER" id="PTHR48466:SF2">
    <property type="entry name" value="OS10G0509000 PROTEIN"/>
    <property type="match status" value="1"/>
</dbReference>
<organism evidence="11 12">
    <name type="scientific">Hydrogenoanaerobacterium saccharovorans</name>
    <dbReference type="NCBI Taxonomy" id="474960"/>
    <lineage>
        <taxon>Bacteria</taxon>
        <taxon>Bacillati</taxon>
        <taxon>Bacillota</taxon>
        <taxon>Clostridia</taxon>
        <taxon>Eubacteriales</taxon>
        <taxon>Oscillospiraceae</taxon>
        <taxon>Hydrogenoanaerobacterium</taxon>
    </lineage>
</organism>
<dbReference type="InterPro" id="IPR000432">
    <property type="entry name" value="DNA_mismatch_repair_MutS_C"/>
</dbReference>
<dbReference type="InterPro" id="IPR002625">
    <property type="entry name" value="Smr_dom"/>
</dbReference>
<comment type="similarity">
    <text evidence="8">Belongs to the DNA mismatch repair MutS family. MutS2 subfamily.</text>
</comment>
<keyword evidence="6 8" id="KW-0694">RNA-binding</keyword>
<dbReference type="InterPro" id="IPR045076">
    <property type="entry name" value="MutS"/>
</dbReference>
<dbReference type="GO" id="GO:0030983">
    <property type="term" value="F:mismatched DNA binding"/>
    <property type="evidence" value="ECO:0007669"/>
    <property type="project" value="InterPro"/>
</dbReference>
<dbReference type="GO" id="GO:0004519">
    <property type="term" value="F:endonuclease activity"/>
    <property type="evidence" value="ECO:0007669"/>
    <property type="project" value="UniProtKB-UniRule"/>
</dbReference>
<dbReference type="PANTHER" id="PTHR48466">
    <property type="entry name" value="OS10G0509000 PROTEIN-RELATED"/>
    <property type="match status" value="1"/>
</dbReference>
<dbReference type="GO" id="GO:0019843">
    <property type="term" value="F:rRNA binding"/>
    <property type="evidence" value="ECO:0007669"/>
    <property type="project" value="UniProtKB-UniRule"/>
</dbReference>
<evidence type="ECO:0000256" key="8">
    <source>
        <dbReference type="HAMAP-Rule" id="MF_00092"/>
    </source>
</evidence>
<dbReference type="STRING" id="474960.SAMN05216180_0619"/>
<evidence type="ECO:0000256" key="4">
    <source>
        <dbReference type="ARBA" id="ARBA00022801"/>
    </source>
</evidence>
<keyword evidence="1 8" id="KW-0540">Nuclease</keyword>
<name>A0A1H7ZFK2_9FIRM</name>
<keyword evidence="4 8" id="KW-0378">Hydrolase</keyword>
<dbReference type="Pfam" id="PF00488">
    <property type="entry name" value="MutS_V"/>
    <property type="match status" value="1"/>
</dbReference>
<dbReference type="InterPro" id="IPR007696">
    <property type="entry name" value="DNA_mismatch_repair_MutS_core"/>
</dbReference>
<evidence type="ECO:0000256" key="7">
    <source>
        <dbReference type="ARBA" id="ARBA00023125"/>
    </source>
</evidence>
<accession>A0A1H7ZFK2</accession>
<dbReference type="FunFam" id="3.40.50.300:FF:000830">
    <property type="entry name" value="Endonuclease MutS2"/>
    <property type="match status" value="1"/>
</dbReference>
<evidence type="ECO:0000259" key="10">
    <source>
        <dbReference type="PROSITE" id="PS50828"/>
    </source>
</evidence>
<comment type="function">
    <text evidence="8">Acts as a ribosome collision sensor, splitting the ribosome into its 2 subunits. Detects stalled/collided 70S ribosomes which it binds and splits by an ATP-hydrolysis driven conformational change. Acts upstream of the ribosome quality control system (RQC), a ribosome-associated complex that mediates the extraction of incompletely synthesized nascent chains from stalled ribosomes and their subsequent degradation. Probably generates substrates for RQC.</text>
</comment>
<dbReference type="PIRSF" id="PIRSF005814">
    <property type="entry name" value="MutS_YshD"/>
    <property type="match status" value="1"/>
</dbReference>
<evidence type="ECO:0000256" key="6">
    <source>
        <dbReference type="ARBA" id="ARBA00022884"/>
    </source>
</evidence>
<reference evidence="11 12" key="1">
    <citation type="submission" date="2016-10" db="EMBL/GenBank/DDBJ databases">
        <authorList>
            <person name="de Groot N.N."/>
        </authorList>
    </citation>
    <scope>NUCLEOTIDE SEQUENCE [LARGE SCALE GENOMIC DNA]</scope>
    <source>
        <strain evidence="11 12">CGMCC 1.5070</strain>
    </source>
</reference>
<dbReference type="SMART" id="SM00533">
    <property type="entry name" value="MUTSd"/>
    <property type="match status" value="1"/>
</dbReference>
<proteinExistence type="inferred from homology"/>
<dbReference type="RefSeq" id="WP_092751518.1">
    <property type="nucleotide sequence ID" value="NZ_FOCG01000001.1"/>
</dbReference>
<dbReference type="Gene3D" id="3.30.1370.110">
    <property type="match status" value="1"/>
</dbReference>
<dbReference type="GO" id="GO:0006298">
    <property type="term" value="P:mismatch repair"/>
    <property type="evidence" value="ECO:0007669"/>
    <property type="project" value="InterPro"/>
</dbReference>
<dbReference type="PROSITE" id="PS50828">
    <property type="entry name" value="SMR"/>
    <property type="match status" value="1"/>
</dbReference>
<dbReference type="GO" id="GO:0005524">
    <property type="term" value="F:ATP binding"/>
    <property type="evidence" value="ECO:0007669"/>
    <property type="project" value="UniProtKB-UniRule"/>
</dbReference>
<evidence type="ECO:0000256" key="5">
    <source>
        <dbReference type="ARBA" id="ARBA00022840"/>
    </source>
</evidence>
<dbReference type="SUPFAM" id="SSF160443">
    <property type="entry name" value="SMR domain-like"/>
    <property type="match status" value="1"/>
</dbReference>
<dbReference type="SMART" id="SM00534">
    <property type="entry name" value="MUTSac"/>
    <property type="match status" value="1"/>
</dbReference>
<keyword evidence="2 8" id="KW-0699">rRNA-binding</keyword>
<dbReference type="EMBL" id="FOCG01000001">
    <property type="protein sequence ID" value="SEM56764.1"/>
    <property type="molecule type" value="Genomic_DNA"/>
</dbReference>
<feature type="coiled-coil region" evidence="9">
    <location>
        <begin position="509"/>
        <end position="600"/>
    </location>
</feature>
<dbReference type="EC" id="3.1.-.-" evidence="8"/>
<dbReference type="GO" id="GO:0043023">
    <property type="term" value="F:ribosomal large subunit binding"/>
    <property type="evidence" value="ECO:0007669"/>
    <property type="project" value="UniProtKB-UniRule"/>
</dbReference>
<dbReference type="SMART" id="SM00463">
    <property type="entry name" value="SMR"/>
    <property type="match status" value="1"/>
</dbReference>
<dbReference type="InterPro" id="IPR027417">
    <property type="entry name" value="P-loop_NTPase"/>
</dbReference>
<feature type="domain" description="Smr" evidence="10">
    <location>
        <begin position="723"/>
        <end position="798"/>
    </location>
</feature>
<keyword evidence="5 8" id="KW-0067">ATP-binding</keyword>
<dbReference type="InterPro" id="IPR005747">
    <property type="entry name" value="MutS2"/>
</dbReference>
<dbReference type="Pfam" id="PF01713">
    <property type="entry name" value="Smr"/>
    <property type="match status" value="1"/>
</dbReference>
<dbReference type="InterPro" id="IPR036063">
    <property type="entry name" value="Smr_dom_sf"/>
</dbReference>
<evidence type="ECO:0000256" key="9">
    <source>
        <dbReference type="SAM" id="Coils"/>
    </source>
</evidence>
<evidence type="ECO:0000256" key="3">
    <source>
        <dbReference type="ARBA" id="ARBA00022741"/>
    </source>
</evidence>
<dbReference type="GO" id="GO:0140664">
    <property type="term" value="F:ATP-dependent DNA damage sensor activity"/>
    <property type="evidence" value="ECO:0007669"/>
    <property type="project" value="InterPro"/>
</dbReference>
<keyword evidence="7 8" id="KW-0238">DNA-binding</keyword>
<dbReference type="HAMAP" id="MF_00092">
    <property type="entry name" value="MutS2"/>
    <property type="match status" value="1"/>
</dbReference>
<comment type="function">
    <text evidence="8">Endonuclease that is involved in the suppression of homologous recombination and thus may have a key role in the control of bacterial genetic diversity.</text>
</comment>
<dbReference type="AlphaFoldDB" id="A0A1H7ZFK2"/>
<keyword evidence="3 8" id="KW-0547">Nucleotide-binding</keyword>
<dbReference type="GO" id="GO:0045910">
    <property type="term" value="P:negative regulation of DNA recombination"/>
    <property type="evidence" value="ECO:0007669"/>
    <property type="project" value="InterPro"/>
</dbReference>
<dbReference type="SUPFAM" id="SSF48334">
    <property type="entry name" value="DNA repair protein MutS, domain III"/>
    <property type="match status" value="1"/>
</dbReference>
<gene>
    <name evidence="8" type="primary">mutS2</name>
    <name evidence="8" type="synonym">rqcU</name>
    <name evidence="11" type="ORF">SAMN05216180_0619</name>
</gene>
<evidence type="ECO:0000256" key="1">
    <source>
        <dbReference type="ARBA" id="ARBA00022722"/>
    </source>
</evidence>
<dbReference type="Proteomes" id="UP000199158">
    <property type="component" value="Unassembled WGS sequence"/>
</dbReference>
<dbReference type="OrthoDB" id="9808166at2"/>
<dbReference type="PROSITE" id="PS00486">
    <property type="entry name" value="DNA_MISMATCH_REPAIR_2"/>
    <property type="match status" value="1"/>
</dbReference>
<dbReference type="SUPFAM" id="SSF52540">
    <property type="entry name" value="P-loop containing nucleoside triphosphate hydrolases"/>
    <property type="match status" value="1"/>
</dbReference>